<name>A0A3D3RIA8_9PLAN</name>
<gene>
    <name evidence="1" type="ORF">DIT97_34135</name>
</gene>
<organism evidence="1 2">
    <name type="scientific">Gimesia maris</name>
    <dbReference type="NCBI Taxonomy" id="122"/>
    <lineage>
        <taxon>Bacteria</taxon>
        <taxon>Pseudomonadati</taxon>
        <taxon>Planctomycetota</taxon>
        <taxon>Planctomycetia</taxon>
        <taxon>Planctomycetales</taxon>
        <taxon>Planctomycetaceae</taxon>
        <taxon>Gimesia</taxon>
    </lineage>
</organism>
<evidence type="ECO:0000313" key="2">
    <source>
        <dbReference type="Proteomes" id="UP000263642"/>
    </source>
</evidence>
<evidence type="ECO:0000313" key="1">
    <source>
        <dbReference type="EMBL" id="HCO27788.1"/>
    </source>
</evidence>
<dbReference type="Proteomes" id="UP000263642">
    <property type="component" value="Unassembled WGS sequence"/>
</dbReference>
<protein>
    <submittedName>
        <fullName evidence="1">Uncharacterized protein</fullName>
    </submittedName>
</protein>
<accession>A0A3D3RIA8</accession>
<dbReference type="AlphaFoldDB" id="A0A3D3RIA8"/>
<comment type="caution">
    <text evidence="1">The sequence shown here is derived from an EMBL/GenBank/DDBJ whole genome shotgun (WGS) entry which is preliminary data.</text>
</comment>
<dbReference type="EMBL" id="DQAY01000209">
    <property type="protein sequence ID" value="HCO27788.1"/>
    <property type="molecule type" value="Genomic_DNA"/>
</dbReference>
<reference evidence="1 2" key="1">
    <citation type="journal article" date="2018" name="Nat. Biotechnol.">
        <title>A standardized bacterial taxonomy based on genome phylogeny substantially revises the tree of life.</title>
        <authorList>
            <person name="Parks D.H."/>
            <person name="Chuvochina M."/>
            <person name="Waite D.W."/>
            <person name="Rinke C."/>
            <person name="Skarshewski A."/>
            <person name="Chaumeil P.A."/>
            <person name="Hugenholtz P."/>
        </authorList>
    </citation>
    <scope>NUCLEOTIDE SEQUENCE [LARGE SCALE GENOMIC DNA]</scope>
    <source>
        <strain evidence="1">UBA9375</strain>
    </source>
</reference>
<sequence length="77" mass="8973">MKYLYIIDHFVPFPRSEYGGIWNVIAESDEQCFDIVVSEDDELNLGCYTKLRENIKKSSKYALLDEEKSKVVTSFLT</sequence>
<proteinExistence type="predicted"/>